<organism evidence="10 11">
    <name type="scientific">Halalkalibacter wakoensis JCM 9140</name>
    <dbReference type="NCBI Taxonomy" id="1236970"/>
    <lineage>
        <taxon>Bacteria</taxon>
        <taxon>Bacillati</taxon>
        <taxon>Bacillota</taxon>
        <taxon>Bacilli</taxon>
        <taxon>Bacillales</taxon>
        <taxon>Bacillaceae</taxon>
        <taxon>Halalkalibacter</taxon>
    </lineage>
</organism>
<dbReference type="RefSeq" id="WP_034750066.1">
    <property type="nucleotide sequence ID" value="NZ_BAUT01000076.1"/>
</dbReference>
<dbReference type="Pfam" id="PF01063">
    <property type="entry name" value="Aminotran_4"/>
    <property type="match status" value="1"/>
</dbReference>
<evidence type="ECO:0000256" key="4">
    <source>
        <dbReference type="ARBA" id="ARBA00022898"/>
    </source>
</evidence>
<name>W4Q7F8_9BACI</name>
<evidence type="ECO:0000256" key="8">
    <source>
        <dbReference type="ARBA" id="ARBA00035676"/>
    </source>
</evidence>
<dbReference type="OrthoDB" id="9805628at2"/>
<comment type="cofactor">
    <cofactor evidence="1">
        <name>pyridoxal 5'-phosphate</name>
        <dbReference type="ChEBI" id="CHEBI:597326"/>
    </cofactor>
</comment>
<dbReference type="Gene3D" id="3.30.470.10">
    <property type="match status" value="1"/>
</dbReference>
<sequence length="288" mass="32880">MFVYVNGQILKKEEARISAFDHGYMYGLGLFETFRVDDGHPFLLDDHFQRLQEGLRTMGISWAMNRDEIMEILTTLLEANGLKSAYVRWNVSAGPHDVGLYTGEYEEPTVIVYMKPLPSFQGITKTAKVLDIRRNTPEGQVRLKSHHYLNNVLAKRELGEDGTVEGIFLTESGFVAEGVVSNLFWVKDEVVYTPSVETGILNGVTRQFVLALLEKEGIKWEAGFFRPNDLSVADEVFITNSIQEVIPIRSFNETNFIGDKPITNKLKLAFDYYRHCLRSRTELKGEKR</sequence>
<dbReference type="NCBIfam" id="NF005800">
    <property type="entry name" value="PRK07650.1"/>
    <property type="match status" value="1"/>
</dbReference>
<dbReference type="AlphaFoldDB" id="W4Q7F8"/>
<dbReference type="CDD" id="cd01559">
    <property type="entry name" value="ADCL_like"/>
    <property type="match status" value="1"/>
</dbReference>
<dbReference type="InterPro" id="IPR001544">
    <property type="entry name" value="Aminotrans_IV"/>
</dbReference>
<dbReference type="EC" id="4.1.3.38" evidence="8"/>
<evidence type="ECO:0000256" key="9">
    <source>
        <dbReference type="ARBA" id="ARBA00049529"/>
    </source>
</evidence>
<dbReference type="STRING" id="1236970.JCM9140_4185"/>
<evidence type="ECO:0000313" key="11">
    <source>
        <dbReference type="Proteomes" id="UP000018890"/>
    </source>
</evidence>
<comment type="subunit">
    <text evidence="3">Homodimer.</text>
</comment>
<dbReference type="FunFam" id="3.20.10.10:FF:000002">
    <property type="entry name" value="D-alanine aminotransferase"/>
    <property type="match status" value="1"/>
</dbReference>
<evidence type="ECO:0000256" key="3">
    <source>
        <dbReference type="ARBA" id="ARBA00011738"/>
    </source>
</evidence>
<dbReference type="InterPro" id="IPR043131">
    <property type="entry name" value="BCAT-like_N"/>
</dbReference>
<dbReference type="InterPro" id="IPR050571">
    <property type="entry name" value="Class-IV_PLP-Dep_Aminotrnsfr"/>
</dbReference>
<reference evidence="10" key="1">
    <citation type="journal article" date="2014" name="Genome Announc.">
        <title>Draft Genome Sequences of Three Alkaliphilic Bacillus Strains, Bacillus wakoensis JCM 9140T, Bacillus akibai JCM 9157T, and Bacillus hemicellulosilyticus JCM 9152T.</title>
        <authorList>
            <person name="Yuki M."/>
            <person name="Oshima K."/>
            <person name="Suda W."/>
            <person name="Oshida Y."/>
            <person name="Kitamura K."/>
            <person name="Iida T."/>
            <person name="Hattori M."/>
            <person name="Ohkuma M."/>
        </authorList>
    </citation>
    <scope>NUCLEOTIDE SEQUENCE [LARGE SCALE GENOMIC DNA]</scope>
    <source>
        <strain evidence="10">JCM 9140</strain>
    </source>
</reference>
<dbReference type="GO" id="GO:0046656">
    <property type="term" value="P:folic acid biosynthetic process"/>
    <property type="evidence" value="ECO:0007669"/>
    <property type="project" value="UniProtKB-KW"/>
</dbReference>
<dbReference type="PANTHER" id="PTHR42743:SF11">
    <property type="entry name" value="AMINODEOXYCHORISMATE LYASE"/>
    <property type="match status" value="1"/>
</dbReference>
<evidence type="ECO:0000256" key="2">
    <source>
        <dbReference type="ARBA" id="ARBA00009320"/>
    </source>
</evidence>
<comment type="pathway">
    <text evidence="7">Cofactor biosynthesis; tetrahydrofolate biosynthesis; 4-aminobenzoate from chorismate: step 2/2.</text>
</comment>
<dbReference type="SUPFAM" id="SSF56752">
    <property type="entry name" value="D-aminoacid aminotransferase-like PLP-dependent enzymes"/>
    <property type="match status" value="1"/>
</dbReference>
<dbReference type="PANTHER" id="PTHR42743">
    <property type="entry name" value="AMINO-ACID AMINOTRANSFERASE"/>
    <property type="match status" value="1"/>
</dbReference>
<evidence type="ECO:0000313" key="10">
    <source>
        <dbReference type="EMBL" id="GAE28001.1"/>
    </source>
</evidence>
<gene>
    <name evidence="10" type="ORF">JCM9140_4185</name>
</gene>
<dbReference type="GO" id="GO:0030170">
    <property type="term" value="F:pyridoxal phosphate binding"/>
    <property type="evidence" value="ECO:0007669"/>
    <property type="project" value="InterPro"/>
</dbReference>
<dbReference type="EMBL" id="BAUT01000076">
    <property type="protein sequence ID" value="GAE28001.1"/>
    <property type="molecule type" value="Genomic_DNA"/>
</dbReference>
<proteinExistence type="inferred from homology"/>
<dbReference type="GO" id="GO:0005829">
    <property type="term" value="C:cytosol"/>
    <property type="evidence" value="ECO:0007669"/>
    <property type="project" value="TreeGrafter"/>
</dbReference>
<comment type="catalytic activity">
    <reaction evidence="9">
        <text>4-amino-4-deoxychorismate = 4-aminobenzoate + pyruvate + H(+)</text>
        <dbReference type="Rhea" id="RHEA:16201"/>
        <dbReference type="ChEBI" id="CHEBI:15361"/>
        <dbReference type="ChEBI" id="CHEBI:15378"/>
        <dbReference type="ChEBI" id="CHEBI:17836"/>
        <dbReference type="ChEBI" id="CHEBI:58406"/>
        <dbReference type="EC" id="4.1.3.38"/>
    </reaction>
</comment>
<dbReference type="Gene3D" id="3.20.10.10">
    <property type="entry name" value="D-amino Acid Aminotransferase, subunit A, domain 2"/>
    <property type="match status" value="1"/>
</dbReference>
<dbReference type="InterPro" id="IPR036038">
    <property type="entry name" value="Aminotransferase-like"/>
</dbReference>
<comment type="caution">
    <text evidence="10">The sequence shown here is derived from an EMBL/GenBank/DDBJ whole genome shotgun (WGS) entry which is preliminary data.</text>
</comment>
<protein>
    <recommendedName>
        <fullName evidence="8">aminodeoxychorismate lyase</fullName>
        <ecNumber evidence="8">4.1.3.38</ecNumber>
    </recommendedName>
</protein>
<keyword evidence="11" id="KW-1185">Reference proteome</keyword>
<dbReference type="InterPro" id="IPR017824">
    <property type="entry name" value="Aminodeoxychorismate_lyase_IV"/>
</dbReference>
<evidence type="ECO:0000256" key="6">
    <source>
        <dbReference type="ARBA" id="ARBA00023239"/>
    </source>
</evidence>
<keyword evidence="4" id="KW-0663">Pyridoxal phosphate</keyword>
<dbReference type="GO" id="GO:0008696">
    <property type="term" value="F:4-amino-4-deoxychorismate lyase activity"/>
    <property type="evidence" value="ECO:0007669"/>
    <property type="project" value="UniProtKB-EC"/>
</dbReference>
<comment type="similarity">
    <text evidence="2">Belongs to the class-IV pyridoxal-phosphate-dependent aminotransferase family.</text>
</comment>
<keyword evidence="6 10" id="KW-0456">Lyase</keyword>
<evidence type="ECO:0000256" key="5">
    <source>
        <dbReference type="ARBA" id="ARBA00022909"/>
    </source>
</evidence>
<dbReference type="GO" id="GO:0008652">
    <property type="term" value="P:amino acid biosynthetic process"/>
    <property type="evidence" value="ECO:0007669"/>
    <property type="project" value="UniProtKB-ARBA"/>
</dbReference>
<evidence type="ECO:0000256" key="7">
    <source>
        <dbReference type="ARBA" id="ARBA00035633"/>
    </source>
</evidence>
<evidence type="ECO:0000256" key="1">
    <source>
        <dbReference type="ARBA" id="ARBA00001933"/>
    </source>
</evidence>
<dbReference type="Proteomes" id="UP000018890">
    <property type="component" value="Unassembled WGS sequence"/>
</dbReference>
<keyword evidence="5" id="KW-0289">Folate biosynthesis</keyword>
<dbReference type="InterPro" id="IPR043132">
    <property type="entry name" value="BCAT-like_C"/>
</dbReference>
<accession>W4Q7F8</accession>